<dbReference type="InterPro" id="IPR008162">
    <property type="entry name" value="Pyrophosphatase"/>
</dbReference>
<evidence type="ECO:0000313" key="7">
    <source>
        <dbReference type="Proteomes" id="UP001500298"/>
    </source>
</evidence>
<dbReference type="InterPro" id="IPR036649">
    <property type="entry name" value="Pyrophosphatase_sf"/>
</dbReference>
<evidence type="ECO:0000313" key="6">
    <source>
        <dbReference type="EMBL" id="GAA4823696.1"/>
    </source>
</evidence>
<comment type="function">
    <text evidence="5">Catalyzes the hydrolysis of inorganic pyrophosphate (PPi) forming two phosphate ions.</text>
</comment>
<keyword evidence="3 5" id="KW-0378">Hydrolase</keyword>
<dbReference type="SUPFAM" id="SSF50324">
    <property type="entry name" value="Inorganic pyrophosphatase"/>
    <property type="match status" value="1"/>
</dbReference>
<comment type="subunit">
    <text evidence="5">Homohexamer.</text>
</comment>
<dbReference type="EMBL" id="BAABJX010000010">
    <property type="protein sequence ID" value="GAA4823696.1"/>
    <property type="molecule type" value="Genomic_DNA"/>
</dbReference>
<comment type="catalytic activity">
    <reaction evidence="5">
        <text>diphosphate + H2O = 2 phosphate + H(+)</text>
        <dbReference type="Rhea" id="RHEA:24576"/>
        <dbReference type="ChEBI" id="CHEBI:15377"/>
        <dbReference type="ChEBI" id="CHEBI:15378"/>
        <dbReference type="ChEBI" id="CHEBI:33019"/>
        <dbReference type="ChEBI" id="CHEBI:43474"/>
        <dbReference type="EC" id="3.6.1.1"/>
    </reaction>
</comment>
<proteinExistence type="inferred from homology"/>
<comment type="subcellular location">
    <subcellularLocation>
        <location evidence="5">Cytoplasm</location>
    </subcellularLocation>
</comment>
<name>A0ABP9D6N1_9BACT</name>
<evidence type="ECO:0000256" key="5">
    <source>
        <dbReference type="HAMAP-Rule" id="MF_00209"/>
    </source>
</evidence>
<evidence type="ECO:0000256" key="3">
    <source>
        <dbReference type="ARBA" id="ARBA00022801"/>
    </source>
</evidence>
<comment type="cofactor">
    <cofactor evidence="1 5">
        <name>Mg(2+)</name>
        <dbReference type="ChEBI" id="CHEBI:18420"/>
    </cofactor>
</comment>
<dbReference type="Pfam" id="PF00719">
    <property type="entry name" value="Pyrophosphatase"/>
    <property type="match status" value="1"/>
</dbReference>
<dbReference type="PROSITE" id="PS00387">
    <property type="entry name" value="PPASE"/>
    <property type="match status" value="1"/>
</dbReference>
<dbReference type="Gene3D" id="3.90.80.10">
    <property type="entry name" value="Inorganic pyrophosphatase"/>
    <property type="match status" value="1"/>
</dbReference>
<dbReference type="Proteomes" id="UP001500298">
    <property type="component" value="Unassembled WGS sequence"/>
</dbReference>
<feature type="binding site" evidence="5">
    <location>
        <position position="129"/>
    </location>
    <ligand>
        <name>substrate</name>
    </ligand>
</feature>
<feature type="binding site" evidence="5">
    <location>
        <position position="92"/>
    </location>
    <ligand>
        <name>Mg(2+)</name>
        <dbReference type="ChEBI" id="CHEBI:18420"/>
        <label>1</label>
    </ligand>
</feature>
<evidence type="ECO:0000256" key="4">
    <source>
        <dbReference type="ARBA" id="ARBA00022842"/>
    </source>
</evidence>
<feature type="binding site" evidence="5">
    <location>
        <position position="60"/>
    </location>
    <ligand>
        <name>Mg(2+)</name>
        <dbReference type="ChEBI" id="CHEBI:18420"/>
        <label>2</label>
    </ligand>
</feature>
<dbReference type="PANTHER" id="PTHR10286">
    <property type="entry name" value="INORGANIC PYROPHOSPHATASE"/>
    <property type="match status" value="1"/>
</dbReference>
<evidence type="ECO:0000256" key="2">
    <source>
        <dbReference type="ARBA" id="ARBA00022723"/>
    </source>
</evidence>
<reference evidence="7" key="1">
    <citation type="journal article" date="2019" name="Int. J. Syst. Evol. Microbiol.">
        <title>The Global Catalogue of Microorganisms (GCM) 10K type strain sequencing project: providing services to taxonomists for standard genome sequencing and annotation.</title>
        <authorList>
            <consortium name="The Broad Institute Genomics Platform"/>
            <consortium name="The Broad Institute Genome Sequencing Center for Infectious Disease"/>
            <person name="Wu L."/>
            <person name="Ma J."/>
        </authorList>
    </citation>
    <scope>NUCLEOTIDE SEQUENCE [LARGE SCALE GENOMIC DNA]</scope>
    <source>
        <strain evidence="7">JCM 18326</strain>
    </source>
</reference>
<dbReference type="EC" id="3.6.1.1" evidence="5"/>
<sequence length="164" mass="19056">MEKITFDALIEIPRGSRNKYEYDKDLKMMRFDRMVYTSMKYPADYGFVDNTLAEDGDPLDVLVLFTEPTFPGVVVEVRPVGVLNMSDEKGPDSKVLCVPVDDPFWGQYTKLSEINEQTKAEIEHFFRVYKDLEKGKMVNIEGWADENEAIKQYKESIERYNATK</sequence>
<comment type="caution">
    <text evidence="6">The sequence shown here is derived from an EMBL/GenBank/DDBJ whole genome shotgun (WGS) entry which is preliminary data.</text>
</comment>
<organism evidence="6 7">
    <name type="scientific">Algivirga pacifica</name>
    <dbReference type="NCBI Taxonomy" id="1162670"/>
    <lineage>
        <taxon>Bacteria</taxon>
        <taxon>Pseudomonadati</taxon>
        <taxon>Bacteroidota</taxon>
        <taxon>Cytophagia</taxon>
        <taxon>Cytophagales</taxon>
        <taxon>Flammeovirgaceae</taxon>
        <taxon>Algivirga</taxon>
    </lineage>
</organism>
<gene>
    <name evidence="5" type="primary">ppa</name>
    <name evidence="6" type="ORF">GCM10023331_05200</name>
</gene>
<dbReference type="CDD" id="cd00412">
    <property type="entry name" value="pyrophosphatase"/>
    <property type="match status" value="1"/>
</dbReference>
<keyword evidence="7" id="KW-1185">Reference proteome</keyword>
<dbReference type="RefSeq" id="WP_345368953.1">
    <property type="nucleotide sequence ID" value="NZ_BAABJX010000010.1"/>
</dbReference>
<feature type="binding site" evidence="5">
    <location>
        <position position="55"/>
    </location>
    <ligand>
        <name>Mg(2+)</name>
        <dbReference type="ChEBI" id="CHEBI:18420"/>
        <label>1</label>
    </ligand>
</feature>
<feature type="binding site" evidence="5">
    <location>
        <position position="33"/>
    </location>
    <ligand>
        <name>substrate</name>
    </ligand>
</feature>
<keyword evidence="4 5" id="KW-0460">Magnesium</keyword>
<keyword evidence="2 5" id="KW-0479">Metal-binding</keyword>
<feature type="binding site" evidence="5">
    <location>
        <position position="45"/>
    </location>
    <ligand>
        <name>substrate</name>
    </ligand>
</feature>
<accession>A0ABP9D6N1</accession>
<feature type="binding site" evidence="5">
    <location>
        <position position="19"/>
    </location>
    <ligand>
        <name>substrate</name>
    </ligand>
</feature>
<dbReference type="HAMAP" id="MF_00209">
    <property type="entry name" value="Inorganic_PPase"/>
    <property type="match status" value="1"/>
</dbReference>
<evidence type="ECO:0000256" key="1">
    <source>
        <dbReference type="ARBA" id="ARBA00001946"/>
    </source>
</evidence>
<protein>
    <recommendedName>
        <fullName evidence="5">Inorganic pyrophosphatase</fullName>
        <ecNumber evidence="5">3.6.1.1</ecNumber>
    </recommendedName>
    <alternativeName>
        <fullName evidence="5">Pyrophosphate phospho-hydrolase</fullName>
        <shortName evidence="5">PPase</shortName>
    </alternativeName>
</protein>
<feature type="binding site" evidence="5">
    <location>
        <position position="60"/>
    </location>
    <ligand>
        <name>Mg(2+)</name>
        <dbReference type="ChEBI" id="CHEBI:18420"/>
        <label>1</label>
    </ligand>
</feature>
<keyword evidence="5" id="KW-0963">Cytoplasm</keyword>
<comment type="similarity">
    <text evidence="5">Belongs to the PPase family.</text>
</comment>